<evidence type="ECO:0000256" key="4">
    <source>
        <dbReference type="ARBA" id="ARBA00022519"/>
    </source>
</evidence>
<keyword evidence="6 8" id="KW-1133">Transmembrane helix</keyword>
<proteinExistence type="predicted"/>
<reference evidence="11" key="1">
    <citation type="journal article" date="2019" name="Int. J. Syst. Evol. Microbiol.">
        <title>The Global Catalogue of Microorganisms (GCM) 10K type strain sequencing project: providing services to taxonomists for standard genome sequencing and annotation.</title>
        <authorList>
            <consortium name="The Broad Institute Genomics Platform"/>
            <consortium name="The Broad Institute Genome Sequencing Center for Infectious Disease"/>
            <person name="Wu L."/>
            <person name="Ma J."/>
        </authorList>
    </citation>
    <scope>NUCLEOTIDE SEQUENCE [LARGE SCALE GENOMIC DNA]</scope>
    <source>
        <strain evidence="11">IBRC-M 10813</strain>
    </source>
</reference>
<comment type="subcellular location">
    <subcellularLocation>
        <location evidence="1">Cell inner membrane</location>
        <topology evidence="1">Single-pass membrane protein</topology>
    </subcellularLocation>
</comment>
<keyword evidence="5 8" id="KW-0812">Transmembrane</keyword>
<feature type="transmembrane region" description="Helical" evidence="8">
    <location>
        <begin position="12"/>
        <end position="36"/>
    </location>
</feature>
<evidence type="ECO:0000259" key="9">
    <source>
        <dbReference type="Pfam" id="PF12019"/>
    </source>
</evidence>
<evidence type="ECO:0000313" key="11">
    <source>
        <dbReference type="Proteomes" id="UP001595843"/>
    </source>
</evidence>
<keyword evidence="3" id="KW-0488">Methylation</keyword>
<feature type="domain" description="General secretion pathway GspH" evidence="9">
    <location>
        <begin position="51"/>
        <end position="137"/>
    </location>
</feature>
<evidence type="ECO:0000256" key="5">
    <source>
        <dbReference type="ARBA" id="ARBA00022692"/>
    </source>
</evidence>
<dbReference type="InterPro" id="IPR045584">
    <property type="entry name" value="Pilin-like"/>
</dbReference>
<evidence type="ECO:0000256" key="7">
    <source>
        <dbReference type="ARBA" id="ARBA00023136"/>
    </source>
</evidence>
<keyword evidence="2" id="KW-1003">Cell membrane</keyword>
<evidence type="ECO:0000256" key="2">
    <source>
        <dbReference type="ARBA" id="ARBA00022475"/>
    </source>
</evidence>
<evidence type="ECO:0000313" key="10">
    <source>
        <dbReference type="EMBL" id="MFC4076624.1"/>
    </source>
</evidence>
<organism evidence="10 11">
    <name type="scientific">Salinithrix halophila</name>
    <dbReference type="NCBI Taxonomy" id="1485204"/>
    <lineage>
        <taxon>Bacteria</taxon>
        <taxon>Bacillati</taxon>
        <taxon>Bacillota</taxon>
        <taxon>Bacilli</taxon>
        <taxon>Bacillales</taxon>
        <taxon>Thermoactinomycetaceae</taxon>
        <taxon>Salinithrix</taxon>
    </lineage>
</organism>
<dbReference type="Proteomes" id="UP001595843">
    <property type="component" value="Unassembled WGS sequence"/>
</dbReference>
<evidence type="ECO:0000256" key="8">
    <source>
        <dbReference type="SAM" id="Phobius"/>
    </source>
</evidence>
<accession>A0ABV8JDF0</accession>
<gene>
    <name evidence="10" type="ORF">ACFOUO_07355</name>
</gene>
<dbReference type="EMBL" id="JBHSAP010000009">
    <property type="protein sequence ID" value="MFC4076624.1"/>
    <property type="molecule type" value="Genomic_DNA"/>
</dbReference>
<dbReference type="SUPFAM" id="SSF54523">
    <property type="entry name" value="Pili subunits"/>
    <property type="match status" value="1"/>
</dbReference>
<evidence type="ECO:0000256" key="1">
    <source>
        <dbReference type="ARBA" id="ARBA00004377"/>
    </source>
</evidence>
<keyword evidence="7 8" id="KW-0472">Membrane</keyword>
<dbReference type="Pfam" id="PF12019">
    <property type="entry name" value="GspH"/>
    <property type="match status" value="1"/>
</dbReference>
<keyword evidence="11" id="KW-1185">Reference proteome</keyword>
<comment type="caution">
    <text evidence="10">The sequence shown here is derived from an EMBL/GenBank/DDBJ whole genome shotgun (WGS) entry which is preliminary data.</text>
</comment>
<name>A0ABV8JDF0_9BACL</name>
<evidence type="ECO:0000256" key="3">
    <source>
        <dbReference type="ARBA" id="ARBA00022481"/>
    </source>
</evidence>
<dbReference type="InterPro" id="IPR022346">
    <property type="entry name" value="T2SS_GspH"/>
</dbReference>
<keyword evidence="4" id="KW-0997">Cell inner membrane</keyword>
<sequence length="149" mass="16773">MTNRLKSDEEGWTLVELALTLSLIGLLVSLAVPAFVQWGDRLERELFLGGLAEDLRLAQREARLTEEKTVLQLDEKRQTYTVKKGRRTLRREAIPPRYKLTSNYPGNRVTFRPTGQVRGGTFRLVVGSTQAGRVIVQVASGRPKVEVDP</sequence>
<protein>
    <submittedName>
        <fullName evidence="10">GspH/FimT family pseudopilin</fullName>
    </submittedName>
</protein>
<evidence type="ECO:0000256" key="6">
    <source>
        <dbReference type="ARBA" id="ARBA00022989"/>
    </source>
</evidence>